<name>A0A3B0WA75_9ZZZZ</name>
<dbReference type="AlphaFoldDB" id="A0A3B0WA75"/>
<accession>A0A3B0WA75</accession>
<dbReference type="EMBL" id="UOFE01000030">
    <property type="protein sequence ID" value="VAW52825.1"/>
    <property type="molecule type" value="Genomic_DNA"/>
</dbReference>
<gene>
    <name evidence="1" type="ORF">MNBD_GAMMA05-578</name>
</gene>
<proteinExistence type="predicted"/>
<evidence type="ECO:0000313" key="1">
    <source>
        <dbReference type="EMBL" id="VAW52825.1"/>
    </source>
</evidence>
<protein>
    <submittedName>
        <fullName evidence="1">Uncharacterized protein</fullName>
    </submittedName>
</protein>
<sequence>MRLAFFITRNKAIQQKAKALVLQNTEVGVNMSSP</sequence>
<reference evidence="1" key="1">
    <citation type="submission" date="2018-06" db="EMBL/GenBank/DDBJ databases">
        <authorList>
            <person name="Zhirakovskaya E."/>
        </authorList>
    </citation>
    <scope>NUCLEOTIDE SEQUENCE</scope>
</reference>
<organism evidence="1">
    <name type="scientific">hydrothermal vent metagenome</name>
    <dbReference type="NCBI Taxonomy" id="652676"/>
    <lineage>
        <taxon>unclassified sequences</taxon>
        <taxon>metagenomes</taxon>
        <taxon>ecological metagenomes</taxon>
    </lineage>
</organism>